<gene>
    <name evidence="2" type="ORF">BDV95DRAFT_485368</name>
</gene>
<protein>
    <submittedName>
        <fullName evidence="2">Uncharacterized protein</fullName>
    </submittedName>
</protein>
<evidence type="ECO:0000313" key="2">
    <source>
        <dbReference type="EMBL" id="KAF2875458.1"/>
    </source>
</evidence>
<keyword evidence="3" id="KW-1185">Reference proteome</keyword>
<dbReference type="Proteomes" id="UP000481861">
    <property type="component" value="Unassembled WGS sequence"/>
</dbReference>
<feature type="region of interest" description="Disordered" evidence="1">
    <location>
        <begin position="1"/>
        <end position="26"/>
    </location>
</feature>
<evidence type="ECO:0000313" key="3">
    <source>
        <dbReference type="Proteomes" id="UP000481861"/>
    </source>
</evidence>
<sequence>MGNAPLTPGEEQDPQPTAPVIDYSPASVPYDEAFENQLMRAILYPSETAPPPNPPHSPPLINPTTLPVPLNSHLRTHPSPIPGVRLTHANGYHTGGPGPSPSTVEAFAKQFIEEHGIEDVGHLDRVVEQKIAEKMELVRERMREREEAVQKDEAVRRALENLDVQRGVELRIAEKIKEGKRGG</sequence>
<dbReference type="AlphaFoldDB" id="A0A7C8MCZ3"/>
<comment type="caution">
    <text evidence="2">The sequence shown here is derived from an EMBL/GenBank/DDBJ whole genome shotgun (WGS) entry which is preliminary data.</text>
</comment>
<dbReference type="OrthoDB" id="3926908at2759"/>
<dbReference type="EMBL" id="JAADJZ010000004">
    <property type="protein sequence ID" value="KAF2875458.1"/>
    <property type="molecule type" value="Genomic_DNA"/>
</dbReference>
<accession>A0A7C8MCZ3</accession>
<name>A0A7C8MCZ3_9PLEO</name>
<evidence type="ECO:0000256" key="1">
    <source>
        <dbReference type="SAM" id="MobiDB-lite"/>
    </source>
</evidence>
<reference evidence="2 3" key="1">
    <citation type="submission" date="2020-01" db="EMBL/GenBank/DDBJ databases">
        <authorList>
            <consortium name="DOE Joint Genome Institute"/>
            <person name="Haridas S."/>
            <person name="Albert R."/>
            <person name="Binder M."/>
            <person name="Bloem J."/>
            <person name="Labutti K."/>
            <person name="Salamov A."/>
            <person name="Andreopoulos B."/>
            <person name="Baker S.E."/>
            <person name="Barry K."/>
            <person name="Bills G."/>
            <person name="Bluhm B.H."/>
            <person name="Cannon C."/>
            <person name="Castanera R."/>
            <person name="Culley D.E."/>
            <person name="Daum C."/>
            <person name="Ezra D."/>
            <person name="Gonzalez J.B."/>
            <person name="Henrissat B."/>
            <person name="Kuo A."/>
            <person name="Liang C."/>
            <person name="Lipzen A."/>
            <person name="Lutzoni F."/>
            <person name="Magnuson J."/>
            <person name="Mondo S."/>
            <person name="Nolan M."/>
            <person name="Ohm R."/>
            <person name="Pangilinan J."/>
            <person name="Park H.-J.H."/>
            <person name="Ramirez L."/>
            <person name="Alfaro M."/>
            <person name="Sun H."/>
            <person name="Tritt A."/>
            <person name="Yoshinaga Y."/>
            <person name="Zwiers L.-H.L."/>
            <person name="Turgeon B.G."/>
            <person name="Goodwin S.B."/>
            <person name="Spatafora J.W."/>
            <person name="Crous P.W."/>
            <person name="Grigoriev I.V."/>
        </authorList>
    </citation>
    <scope>NUCLEOTIDE SEQUENCE [LARGE SCALE GENOMIC DNA]</scope>
    <source>
        <strain evidence="2 3">CBS 611.86</strain>
    </source>
</reference>
<proteinExistence type="predicted"/>
<organism evidence="2 3">
    <name type="scientific">Massariosphaeria phaeospora</name>
    <dbReference type="NCBI Taxonomy" id="100035"/>
    <lineage>
        <taxon>Eukaryota</taxon>
        <taxon>Fungi</taxon>
        <taxon>Dikarya</taxon>
        <taxon>Ascomycota</taxon>
        <taxon>Pezizomycotina</taxon>
        <taxon>Dothideomycetes</taxon>
        <taxon>Pleosporomycetidae</taxon>
        <taxon>Pleosporales</taxon>
        <taxon>Pleosporales incertae sedis</taxon>
        <taxon>Massariosphaeria</taxon>
    </lineage>
</organism>